<dbReference type="Gene3D" id="3.30.2180.10">
    <property type="entry name" value="ATP12-like"/>
    <property type="match status" value="1"/>
</dbReference>
<comment type="subcellular location">
    <subcellularLocation>
        <location evidence="1">Mitochondrion</location>
    </subcellularLocation>
</comment>
<organism evidence="7 8">
    <name type="scientific">Periconia digitata</name>
    <dbReference type="NCBI Taxonomy" id="1303443"/>
    <lineage>
        <taxon>Eukaryota</taxon>
        <taxon>Fungi</taxon>
        <taxon>Dikarya</taxon>
        <taxon>Ascomycota</taxon>
        <taxon>Pezizomycotina</taxon>
        <taxon>Dothideomycetes</taxon>
        <taxon>Pleosporomycetidae</taxon>
        <taxon>Pleosporales</taxon>
        <taxon>Massarineae</taxon>
        <taxon>Periconiaceae</taxon>
        <taxon>Periconia</taxon>
    </lineage>
</organism>
<dbReference type="PANTHER" id="PTHR21013:SF10">
    <property type="entry name" value="ATP SYNTHASE MITOCHONDRIAL F1 COMPLEX ASSEMBLY FACTOR 2"/>
    <property type="match status" value="1"/>
</dbReference>
<comment type="similarity">
    <text evidence="2">Belongs to the ATP12 family.</text>
</comment>
<dbReference type="GO" id="GO:0005739">
    <property type="term" value="C:mitochondrion"/>
    <property type="evidence" value="ECO:0007669"/>
    <property type="project" value="UniProtKB-SubCell"/>
</dbReference>
<evidence type="ECO:0000313" key="8">
    <source>
        <dbReference type="Proteomes" id="UP001152607"/>
    </source>
</evidence>
<evidence type="ECO:0000256" key="6">
    <source>
        <dbReference type="SAM" id="MobiDB-lite"/>
    </source>
</evidence>
<dbReference type="SUPFAM" id="SSF160909">
    <property type="entry name" value="ATP12-like"/>
    <property type="match status" value="1"/>
</dbReference>
<accession>A0A9W4XM33</accession>
<dbReference type="EMBL" id="CAOQHR010000006">
    <property type="protein sequence ID" value="CAI6336633.1"/>
    <property type="molecule type" value="Genomic_DNA"/>
</dbReference>
<dbReference type="OrthoDB" id="5322896at2759"/>
<keyword evidence="5" id="KW-0143">Chaperone</keyword>
<feature type="compositionally biased region" description="Pro residues" evidence="6">
    <location>
        <begin position="43"/>
        <end position="56"/>
    </location>
</feature>
<proteinExistence type="inferred from homology"/>
<dbReference type="Pfam" id="PF07542">
    <property type="entry name" value="ATP12"/>
    <property type="match status" value="1"/>
</dbReference>
<keyword evidence="8" id="KW-1185">Reference proteome</keyword>
<dbReference type="AlphaFoldDB" id="A0A9W4XM33"/>
<dbReference type="InterPro" id="IPR023335">
    <property type="entry name" value="ATP12_ortho_dom_sf"/>
</dbReference>
<evidence type="ECO:0008006" key="9">
    <source>
        <dbReference type="Google" id="ProtNLM"/>
    </source>
</evidence>
<evidence type="ECO:0000256" key="4">
    <source>
        <dbReference type="ARBA" id="ARBA00023128"/>
    </source>
</evidence>
<evidence type="ECO:0000256" key="5">
    <source>
        <dbReference type="ARBA" id="ARBA00023186"/>
    </source>
</evidence>
<dbReference type="Proteomes" id="UP001152607">
    <property type="component" value="Unassembled WGS sequence"/>
</dbReference>
<dbReference type="Gene3D" id="1.10.3580.10">
    <property type="entry name" value="ATP12 ATPase"/>
    <property type="match status" value="1"/>
</dbReference>
<keyword evidence="4" id="KW-0496">Mitochondrion</keyword>
<protein>
    <recommendedName>
        <fullName evidence="9">ATP synthase mitochondrial F1 complex assembly factor 2</fullName>
    </recommendedName>
</protein>
<evidence type="ECO:0000256" key="2">
    <source>
        <dbReference type="ARBA" id="ARBA00008231"/>
    </source>
</evidence>
<gene>
    <name evidence="7" type="ORF">PDIGIT_LOCUS9737</name>
</gene>
<feature type="region of interest" description="Disordered" evidence="6">
    <location>
        <begin position="39"/>
        <end position="64"/>
    </location>
</feature>
<evidence type="ECO:0000256" key="1">
    <source>
        <dbReference type="ARBA" id="ARBA00004173"/>
    </source>
</evidence>
<evidence type="ECO:0000256" key="3">
    <source>
        <dbReference type="ARBA" id="ARBA00022946"/>
    </source>
</evidence>
<dbReference type="InterPro" id="IPR042272">
    <property type="entry name" value="ATP12_ATP_synth-F1-assembly_N"/>
</dbReference>
<comment type="caution">
    <text evidence="7">The sequence shown here is derived from an EMBL/GenBank/DDBJ whole genome shotgun (WGS) entry which is preliminary data.</text>
</comment>
<keyword evidence="3" id="KW-0809">Transit peptide</keyword>
<reference evidence="7" key="1">
    <citation type="submission" date="2023-01" db="EMBL/GenBank/DDBJ databases">
        <authorList>
            <person name="Van Ghelder C."/>
            <person name="Rancurel C."/>
        </authorList>
    </citation>
    <scope>NUCLEOTIDE SEQUENCE</scope>
    <source>
        <strain evidence="7">CNCM I-4278</strain>
    </source>
</reference>
<evidence type="ECO:0000313" key="7">
    <source>
        <dbReference type="EMBL" id="CAI6336633.1"/>
    </source>
</evidence>
<dbReference type="PANTHER" id="PTHR21013">
    <property type="entry name" value="ATP SYNTHASE MITOCHONDRIAL F1 COMPLEX ASSEMBLY FACTOR 2/ATP12 PROTEIN, MITOCHONDRIAL PRECURSOR"/>
    <property type="match status" value="1"/>
</dbReference>
<dbReference type="GO" id="GO:0033615">
    <property type="term" value="P:mitochondrial proton-transporting ATP synthase complex assembly"/>
    <property type="evidence" value="ECO:0007669"/>
    <property type="project" value="TreeGrafter"/>
</dbReference>
<dbReference type="InterPro" id="IPR011419">
    <property type="entry name" value="ATP12_ATP_synth-F1-assembly"/>
</dbReference>
<name>A0A9W4XM33_9PLEO</name>
<sequence length="368" mass="40529">MESLRPAIAALRLSASRQVSRPSHPQQSYRCLHASATRCATPLPHPSVPGPPPETPSPSASDALHRVARKQKQAEMLKQAKEIRSPSAKTKTVLQKRFWKDVSIKETPEGLQIFLDARPVRTPTKEILTIPSSKPQLAAAIALEWDLLVSAQQALKTHLIPLTSLTSRARDIQIADAEGDNKIRQAIITVMMRYLSTDTLLCWAPENVQNELPQDGLTLRQTQMKLSAPIIAELTTKVWPGVEIKPILEPDSFMPVPQPDNTQSVIRGWMSGLPAYELAGLERAVLASKSLLVGARLVHEWSETFAMSRADAGASAERFGIEEAAAASSTEVRWQTRQWGEVDDTHDVEKEDMRRQLGSVVLLVSGTA</sequence>